<evidence type="ECO:0000256" key="1">
    <source>
        <dbReference type="SAM" id="MobiDB-lite"/>
    </source>
</evidence>
<organism evidence="2 3">
    <name type="scientific">Giardia duodenalis assemblage B</name>
    <dbReference type="NCBI Taxonomy" id="1394984"/>
    <lineage>
        <taxon>Eukaryota</taxon>
        <taxon>Metamonada</taxon>
        <taxon>Diplomonadida</taxon>
        <taxon>Hexamitidae</taxon>
        <taxon>Giardiinae</taxon>
        <taxon>Giardia</taxon>
    </lineage>
</organism>
<evidence type="ECO:0000313" key="3">
    <source>
        <dbReference type="Proteomes" id="UP000070089"/>
    </source>
</evidence>
<evidence type="ECO:0000313" key="2">
    <source>
        <dbReference type="EMBL" id="KWX12688.1"/>
    </source>
</evidence>
<dbReference type="VEuPathDB" id="GiardiaDB:QR46_3355"/>
<accession>A0A132NRQ6</accession>
<name>A0A132NRQ6_GIAIN</name>
<dbReference type="OrthoDB" id="10257013at2759"/>
<reference evidence="2 3" key="1">
    <citation type="journal article" date="2015" name="Mol. Biochem. Parasitol.">
        <title>Identification of polymorphic genes for use in assemblage B genotyping assays through comparative genomics of multiple assemblage B Giardia duodenalis isolates.</title>
        <authorList>
            <person name="Wielinga C."/>
            <person name="Thompson R.C."/>
            <person name="Monis P."/>
            <person name="Ryan U."/>
        </authorList>
    </citation>
    <scope>NUCLEOTIDE SEQUENCE [LARGE SCALE GENOMIC DNA]</scope>
    <source>
        <strain evidence="2 3">BAH15c1</strain>
    </source>
</reference>
<gene>
    <name evidence="2" type="ORF">QR46_3355</name>
</gene>
<feature type="region of interest" description="Disordered" evidence="1">
    <location>
        <begin position="1"/>
        <end position="23"/>
    </location>
</feature>
<dbReference type="EMBL" id="JXTI01000105">
    <property type="protein sequence ID" value="KWX12688.1"/>
    <property type="molecule type" value="Genomic_DNA"/>
</dbReference>
<dbReference type="Proteomes" id="UP000070089">
    <property type="component" value="Unassembled WGS sequence"/>
</dbReference>
<dbReference type="AlphaFoldDB" id="A0A132NRQ6"/>
<comment type="caution">
    <text evidence="2">The sequence shown here is derived from an EMBL/GenBank/DDBJ whole genome shotgun (WGS) entry which is preliminary data.</text>
</comment>
<protein>
    <submittedName>
        <fullName evidence="2">Uncharacterized protein</fullName>
    </submittedName>
</protein>
<sequence>MSSSLRNKTVKIPSERPSQSKGATSSFQTWVLGHLGADTLQKAQMAIVAIESERDLLRSEVDAQRKLVKGLTAQNSQMSAQLLKLSSLLTRKGELRNTEENAPRLEEYPRTEYEQTLLLVLQEIFKSSPATIQELLRIHSQEQRLLKLANIIKQEATRITTANNTLQAQVDTELNAPSMIIDKDRIIGNLESNVQDLHATIQVKDRQIRELQCREQEDSLRLSALTQHLEELQSKNHAIDECMTALQTYNGELKETIDGLKKRILELEEQDHLDASASKELIAISIGLDTSLSFSNVRLQDIQGDLEKLAAETQVSLIKLTENCDHSVLTSRLAGEEKICGPDFSEMHTLSPGNNETQLMNSLQRIWSCILESELSVDELKAYVADEISTNLSDISLANSGLQKAAHNVSLTLSGANQMCPRKQAKSGISKSVQTEVSLSQVSKMLVNEKRLRDKVSLLENRLKEREVTMQSLEQKLSDFTGRSAWLNLQETRVATPLASYITDIDKNIPSSDYEINNTLSEAIQTDPRLSLEAPDPSWPDFQEKMDLFEATLNNLYLALQQQKAQAGADLKIEDLATTIRTQILEALNGTMSVPALNNDRNLDLSIITDDIIDYDRSLLHLQQKKSEQRPSSRGILPFWK</sequence>
<proteinExistence type="predicted"/>